<dbReference type="GO" id="GO:0016791">
    <property type="term" value="F:phosphatase activity"/>
    <property type="evidence" value="ECO:0007669"/>
    <property type="project" value="TreeGrafter"/>
</dbReference>
<dbReference type="SUPFAM" id="SSF55781">
    <property type="entry name" value="GAF domain-like"/>
    <property type="match status" value="1"/>
</dbReference>
<dbReference type="EMBL" id="PDSK01000098">
    <property type="protein sequence ID" value="PIE33448.1"/>
    <property type="molecule type" value="Genomic_DNA"/>
</dbReference>
<dbReference type="PROSITE" id="PS51257">
    <property type="entry name" value="PROKAR_LIPOPROTEIN"/>
    <property type="match status" value="1"/>
</dbReference>
<dbReference type="InterPro" id="IPR036457">
    <property type="entry name" value="PPM-type-like_dom_sf"/>
</dbReference>
<evidence type="ECO:0000256" key="1">
    <source>
        <dbReference type="ARBA" id="ARBA00022801"/>
    </source>
</evidence>
<name>A0A2G6KCP2_9BACT</name>
<comment type="caution">
    <text evidence="4">The sequence shown here is derived from an EMBL/GenBank/DDBJ whole genome shotgun (WGS) entry which is preliminary data.</text>
</comment>
<dbReference type="Pfam" id="PF07228">
    <property type="entry name" value="SpoIIE"/>
    <property type="match status" value="1"/>
</dbReference>
<dbReference type="PANTHER" id="PTHR43156:SF2">
    <property type="entry name" value="STAGE II SPORULATION PROTEIN E"/>
    <property type="match status" value="1"/>
</dbReference>
<dbReference type="GO" id="GO:0000160">
    <property type="term" value="P:phosphorelay signal transduction system"/>
    <property type="evidence" value="ECO:0007669"/>
    <property type="project" value="InterPro"/>
</dbReference>
<keyword evidence="1" id="KW-0378">Hydrolase</keyword>
<dbReference type="InterPro" id="IPR001932">
    <property type="entry name" value="PPM-type_phosphatase-like_dom"/>
</dbReference>
<dbReference type="Gene3D" id="3.60.40.10">
    <property type="entry name" value="PPM-type phosphatase domain"/>
    <property type="match status" value="1"/>
</dbReference>
<dbReference type="Gene3D" id="3.30.450.40">
    <property type="match status" value="1"/>
</dbReference>
<protein>
    <recommendedName>
        <fullName evidence="3">Response regulatory domain-containing protein</fullName>
    </recommendedName>
</protein>
<dbReference type="Proteomes" id="UP000230821">
    <property type="component" value="Unassembled WGS sequence"/>
</dbReference>
<dbReference type="PANTHER" id="PTHR43156">
    <property type="entry name" value="STAGE II SPORULATION PROTEIN E-RELATED"/>
    <property type="match status" value="1"/>
</dbReference>
<dbReference type="InterPro" id="IPR029016">
    <property type="entry name" value="GAF-like_dom_sf"/>
</dbReference>
<dbReference type="InterPro" id="IPR001789">
    <property type="entry name" value="Sig_transdc_resp-reg_receiver"/>
</dbReference>
<dbReference type="SUPFAM" id="SSF52172">
    <property type="entry name" value="CheY-like"/>
    <property type="match status" value="1"/>
</dbReference>
<accession>A0A2G6KCP2</accession>
<sequence>MRRKKILIADDSPVVVDMLTFMLSSLSCDILTATNGVDAIQLSYSKHPDLILLDILMPRMNGYQVCRLLKDDEATKHIPIVMLTAKDQRSDRFWGMTTGADDYIVKDFENDRLLETIERFLRQETPPHVTQNAEKGLQEITTIDVLSHANDLLDRQLFQSTITNRINQLARSIQNFEETLRSVFDLLGRILTFQLGAISILNTRGTQLRLYFYIAERVGQAMFEQSKHDLMNQFSRVSSLKNVESVILHGEISLECTSPLHSKCESVLTGRNTKIGTIMLADSRKGRFSDDDRETFRIAGSEVAVVLDNARLYDENARIFTDLERELRRAYDIQCAMLPQANPMEALLTIEATSMPAQEVGGDYYDFYPLNDHRLLVAIGDVTGKGVPAALLMAMIKTALQVQIELTQNVREILAALNRLVRLQAPRQYMTLFLGIVDLQTQTITYCNAGHNFPLVVSVSDEALAYLDEESFLPLGFLEEPEYHSCTRHFKNDDLLFFYTDGIVEARNEKRELYGFPRLEQLLLTYCHEEIVTVYLKLLESLEAFCHETPQDDDMTLMFLQKSFPQT</sequence>
<organism evidence="4 5">
    <name type="scientific">candidate division KSB3 bacterium</name>
    <dbReference type="NCBI Taxonomy" id="2044937"/>
    <lineage>
        <taxon>Bacteria</taxon>
        <taxon>candidate division KSB3</taxon>
    </lineage>
</organism>
<reference evidence="4 5" key="1">
    <citation type="submission" date="2017-10" db="EMBL/GenBank/DDBJ databases">
        <title>Novel microbial diversity and functional potential in the marine mammal oral microbiome.</title>
        <authorList>
            <person name="Dudek N.K."/>
            <person name="Sun C.L."/>
            <person name="Burstein D."/>
            <person name="Kantor R.S."/>
            <person name="Aliaga Goltsman D.S."/>
            <person name="Bik E.M."/>
            <person name="Thomas B.C."/>
            <person name="Banfield J.F."/>
            <person name="Relman D.A."/>
        </authorList>
    </citation>
    <scope>NUCLEOTIDE SEQUENCE [LARGE SCALE GENOMIC DNA]</scope>
    <source>
        <strain evidence="4">DOLJORAL78_47_16</strain>
    </source>
</reference>
<evidence type="ECO:0000313" key="5">
    <source>
        <dbReference type="Proteomes" id="UP000230821"/>
    </source>
</evidence>
<feature type="modified residue" description="4-aspartylphosphate" evidence="2">
    <location>
        <position position="54"/>
    </location>
</feature>
<feature type="domain" description="Response regulatory" evidence="3">
    <location>
        <begin position="5"/>
        <end position="121"/>
    </location>
</feature>
<dbReference type="SMART" id="SM00448">
    <property type="entry name" value="REC"/>
    <property type="match status" value="1"/>
</dbReference>
<dbReference type="InterPro" id="IPR011006">
    <property type="entry name" value="CheY-like_superfamily"/>
</dbReference>
<proteinExistence type="predicted"/>
<evidence type="ECO:0000256" key="2">
    <source>
        <dbReference type="PROSITE-ProRule" id="PRU00169"/>
    </source>
</evidence>
<dbReference type="AlphaFoldDB" id="A0A2G6KCP2"/>
<keyword evidence="2" id="KW-0597">Phosphoprotein</keyword>
<dbReference type="PROSITE" id="PS50110">
    <property type="entry name" value="RESPONSE_REGULATORY"/>
    <property type="match status" value="1"/>
</dbReference>
<dbReference type="Gene3D" id="3.40.50.2300">
    <property type="match status" value="1"/>
</dbReference>
<gene>
    <name evidence="4" type="ORF">CSA56_11620</name>
</gene>
<evidence type="ECO:0000313" key="4">
    <source>
        <dbReference type="EMBL" id="PIE33448.1"/>
    </source>
</evidence>
<dbReference type="Pfam" id="PF00072">
    <property type="entry name" value="Response_reg"/>
    <property type="match status" value="1"/>
</dbReference>
<evidence type="ECO:0000259" key="3">
    <source>
        <dbReference type="PROSITE" id="PS50110"/>
    </source>
</evidence>
<dbReference type="SMART" id="SM00331">
    <property type="entry name" value="PP2C_SIG"/>
    <property type="match status" value="1"/>
</dbReference>
<dbReference type="InterPro" id="IPR052016">
    <property type="entry name" value="Bact_Sigma-Reg"/>
</dbReference>